<accession>A0A812B698</accession>
<feature type="compositionally biased region" description="Low complexity" evidence="1">
    <location>
        <begin position="98"/>
        <end position="113"/>
    </location>
</feature>
<feature type="compositionally biased region" description="Polar residues" evidence="1">
    <location>
        <begin position="197"/>
        <end position="212"/>
    </location>
</feature>
<feature type="region of interest" description="Disordered" evidence="1">
    <location>
        <begin position="484"/>
        <end position="510"/>
    </location>
</feature>
<sequence length="603" mass="67534">MEEMSTPPRSRPSLVEAAFSNRLHQAEKKSRSPLTSSPAGQRLSVAAFPVSPVVSNNQENESPDCLFNRHGLGILYPETPKTYRTVSYLERERNCFSIKSRSSPSEASPKESPMCSNITSDLELDQLLDDVKDHSQMSPGIPYEDDDNANDSDDYDNDVIQLRKRSRLSWSDENLNRHSENASNYWVAESSLKRSPRSTSELQLSQAATTTKTGRRRMNNVTFNFSSSASNAPSKQRSTLKGILKKANLTTQYNTDGISNGHLKTSVSKTPYSQGPQHRSSEDLFLEISQQDFFDPPSIRGSNAAKHLLESRMGKRWSSYDSLHSKNSQSALQRDFSELDSDAIIKRPSVNPDDINFSFTDQMNSSSKTQQQSQQNKTYSTEFSNIRNHAAFRHFMLDNSMENSPEARPLFGDPNDSRWSFTPYNFYLETLSKQLNEQNRSPEHANPDNSFSSADAIKSTTKDITVTDINNDPQIEDSAIPMNFPLAKDDDKSTPAKSGPLPNSAEAAGNQKFSSVLSPDQVQFSPTTEADRKAIVRNLCSVFENSDISLDGSEPGSAKKSRSWYDLDKTPPAQLTDEQRNYANTLIEKYTRLPTDRSQNLAT</sequence>
<gene>
    <name evidence="2" type="ORF">SPHA_13692</name>
</gene>
<feature type="region of interest" description="Disordered" evidence="1">
    <location>
        <begin position="193"/>
        <end position="212"/>
    </location>
</feature>
<feature type="compositionally biased region" description="Polar residues" evidence="1">
    <location>
        <begin position="254"/>
        <end position="278"/>
    </location>
</feature>
<feature type="region of interest" description="Disordered" evidence="1">
    <location>
        <begin position="98"/>
        <end position="117"/>
    </location>
</feature>
<feature type="region of interest" description="Disordered" evidence="1">
    <location>
        <begin position="546"/>
        <end position="582"/>
    </location>
</feature>
<evidence type="ECO:0000313" key="3">
    <source>
        <dbReference type="Proteomes" id="UP000597762"/>
    </source>
</evidence>
<feature type="region of interest" description="Disordered" evidence="1">
    <location>
        <begin position="1"/>
        <end position="41"/>
    </location>
</feature>
<feature type="region of interest" description="Disordered" evidence="1">
    <location>
        <begin position="254"/>
        <end position="279"/>
    </location>
</feature>
<feature type="region of interest" description="Disordered" evidence="1">
    <location>
        <begin position="133"/>
        <end position="155"/>
    </location>
</feature>
<dbReference type="EMBL" id="CAHIKZ030000459">
    <property type="protein sequence ID" value="CAE1175559.1"/>
    <property type="molecule type" value="Genomic_DNA"/>
</dbReference>
<evidence type="ECO:0000256" key="1">
    <source>
        <dbReference type="SAM" id="MobiDB-lite"/>
    </source>
</evidence>
<name>A0A812B698_ACAPH</name>
<organism evidence="2 3">
    <name type="scientific">Acanthosepion pharaonis</name>
    <name type="common">Pharaoh cuttlefish</name>
    <name type="synonym">Sepia pharaonis</name>
    <dbReference type="NCBI Taxonomy" id="158019"/>
    <lineage>
        <taxon>Eukaryota</taxon>
        <taxon>Metazoa</taxon>
        <taxon>Spiralia</taxon>
        <taxon>Lophotrochozoa</taxon>
        <taxon>Mollusca</taxon>
        <taxon>Cephalopoda</taxon>
        <taxon>Coleoidea</taxon>
        <taxon>Decapodiformes</taxon>
        <taxon>Sepiida</taxon>
        <taxon>Sepiina</taxon>
        <taxon>Sepiidae</taxon>
        <taxon>Acanthosepion</taxon>
    </lineage>
</organism>
<dbReference type="OrthoDB" id="6156915at2759"/>
<dbReference type="Proteomes" id="UP000597762">
    <property type="component" value="Unassembled WGS sequence"/>
</dbReference>
<feature type="compositionally biased region" description="Acidic residues" evidence="1">
    <location>
        <begin position="143"/>
        <end position="155"/>
    </location>
</feature>
<comment type="caution">
    <text evidence="2">The sequence shown here is derived from an EMBL/GenBank/DDBJ whole genome shotgun (WGS) entry which is preliminary data.</text>
</comment>
<keyword evidence="3" id="KW-1185">Reference proteome</keyword>
<proteinExistence type="predicted"/>
<reference evidence="2" key="1">
    <citation type="submission" date="2021-01" db="EMBL/GenBank/DDBJ databases">
        <authorList>
            <person name="Li R."/>
            <person name="Bekaert M."/>
        </authorList>
    </citation>
    <scope>NUCLEOTIDE SEQUENCE</scope>
    <source>
        <strain evidence="2">Farmed</strain>
    </source>
</reference>
<protein>
    <submittedName>
        <fullName evidence="2">Uncharacterized protein</fullName>
    </submittedName>
</protein>
<evidence type="ECO:0000313" key="2">
    <source>
        <dbReference type="EMBL" id="CAE1175559.1"/>
    </source>
</evidence>
<dbReference type="AlphaFoldDB" id="A0A812B698"/>